<dbReference type="GO" id="GO:0032259">
    <property type="term" value="P:methylation"/>
    <property type="evidence" value="ECO:0007669"/>
    <property type="project" value="UniProtKB-KW"/>
</dbReference>
<dbReference type="EC" id="2.1.1.334" evidence="6"/>
<dbReference type="InterPro" id="IPR007318">
    <property type="entry name" value="Phopholipid_MeTrfase"/>
</dbReference>
<dbReference type="Proteomes" id="UP001596364">
    <property type="component" value="Unassembled WGS sequence"/>
</dbReference>
<protein>
    <submittedName>
        <fullName evidence="6">Methyltransferase family protein</fullName>
        <ecNumber evidence="6">2.1.1.100</ecNumber>
        <ecNumber evidence="6">2.1.1.334</ecNumber>
    </submittedName>
</protein>
<dbReference type="EMBL" id="JBHSUS010000001">
    <property type="protein sequence ID" value="MFC6438892.1"/>
    <property type="molecule type" value="Genomic_DNA"/>
</dbReference>
<feature type="transmembrane region" description="Helical" evidence="5">
    <location>
        <begin position="36"/>
        <end position="59"/>
    </location>
</feature>
<feature type="transmembrane region" description="Helical" evidence="5">
    <location>
        <begin position="89"/>
        <end position="120"/>
    </location>
</feature>
<accession>A0ABW1XF76</accession>
<organism evidence="6 7">
    <name type="scientific">Pseudobowmanella zhangzhouensis</name>
    <dbReference type="NCBI Taxonomy" id="1537679"/>
    <lineage>
        <taxon>Bacteria</taxon>
        <taxon>Pseudomonadati</taxon>
        <taxon>Pseudomonadota</taxon>
        <taxon>Gammaproteobacteria</taxon>
        <taxon>Alteromonadales</taxon>
        <taxon>Alteromonadaceae</taxon>
    </lineage>
</organism>
<dbReference type="Pfam" id="PF04191">
    <property type="entry name" value="PEMT"/>
    <property type="match status" value="1"/>
</dbReference>
<dbReference type="RefSeq" id="WP_131258999.1">
    <property type="nucleotide sequence ID" value="NZ_JBHSUS010000001.1"/>
</dbReference>
<evidence type="ECO:0000256" key="3">
    <source>
        <dbReference type="ARBA" id="ARBA00022989"/>
    </source>
</evidence>
<evidence type="ECO:0000256" key="2">
    <source>
        <dbReference type="ARBA" id="ARBA00022692"/>
    </source>
</evidence>
<evidence type="ECO:0000256" key="5">
    <source>
        <dbReference type="SAM" id="Phobius"/>
    </source>
</evidence>
<evidence type="ECO:0000256" key="1">
    <source>
        <dbReference type="ARBA" id="ARBA00004127"/>
    </source>
</evidence>
<dbReference type="Gene3D" id="1.20.120.1630">
    <property type="match status" value="1"/>
</dbReference>
<evidence type="ECO:0000313" key="6">
    <source>
        <dbReference type="EMBL" id="MFC6438892.1"/>
    </source>
</evidence>
<dbReference type="PANTHER" id="PTHR12714">
    <property type="entry name" value="PROTEIN-S ISOPRENYLCYSTEINE O-METHYLTRANSFERASE"/>
    <property type="match status" value="1"/>
</dbReference>
<name>A0ABW1XF76_9ALTE</name>
<proteinExistence type="predicted"/>
<keyword evidence="7" id="KW-1185">Reference proteome</keyword>
<keyword evidence="3 5" id="KW-1133">Transmembrane helix</keyword>
<sequence length="151" mass="17651">MQRLELLIPPPIVALLCVGMMWYIHRYLPVIPLTVWLPFSLVLGIVGGICGAWALWLFVRQHTTINPHTPHKSSQLVTRGSYRITRNPMYLGVLCFLLALTTVWQNLATLAGPLIFVLYLNRFQIQPEERILRERFGQAYMDYCERVRRWL</sequence>
<dbReference type="EC" id="2.1.1.100" evidence="6"/>
<comment type="subcellular location">
    <subcellularLocation>
        <location evidence="1">Endomembrane system</location>
        <topology evidence="1">Multi-pass membrane protein</topology>
    </subcellularLocation>
</comment>
<comment type="caution">
    <text evidence="6">The sequence shown here is derived from an EMBL/GenBank/DDBJ whole genome shotgun (WGS) entry which is preliminary data.</text>
</comment>
<dbReference type="GO" id="GO:0004671">
    <property type="term" value="F:protein C-terminal S-isoprenylcysteine carboxyl O-methyltransferase activity"/>
    <property type="evidence" value="ECO:0007669"/>
    <property type="project" value="UniProtKB-EC"/>
</dbReference>
<gene>
    <name evidence="6" type="ORF">ACFP85_01825</name>
</gene>
<dbReference type="PANTHER" id="PTHR12714:SF24">
    <property type="entry name" value="SLR1182 PROTEIN"/>
    <property type="match status" value="1"/>
</dbReference>
<keyword evidence="6" id="KW-0489">Methyltransferase</keyword>
<evidence type="ECO:0000256" key="4">
    <source>
        <dbReference type="ARBA" id="ARBA00023136"/>
    </source>
</evidence>
<keyword evidence="4 5" id="KW-0472">Membrane</keyword>
<keyword evidence="6" id="KW-0808">Transferase</keyword>
<feature type="transmembrane region" description="Helical" evidence="5">
    <location>
        <begin position="6"/>
        <end position="24"/>
    </location>
</feature>
<keyword evidence="2 5" id="KW-0812">Transmembrane</keyword>
<evidence type="ECO:0000313" key="7">
    <source>
        <dbReference type="Proteomes" id="UP001596364"/>
    </source>
</evidence>
<reference evidence="7" key="1">
    <citation type="journal article" date="2019" name="Int. J. Syst. Evol. Microbiol.">
        <title>The Global Catalogue of Microorganisms (GCM) 10K type strain sequencing project: providing services to taxonomists for standard genome sequencing and annotation.</title>
        <authorList>
            <consortium name="The Broad Institute Genomics Platform"/>
            <consortium name="The Broad Institute Genome Sequencing Center for Infectious Disease"/>
            <person name="Wu L."/>
            <person name="Ma J."/>
        </authorList>
    </citation>
    <scope>NUCLEOTIDE SEQUENCE [LARGE SCALE GENOMIC DNA]</scope>
    <source>
        <strain evidence="7">CGMCC 1.16031</strain>
    </source>
</reference>